<dbReference type="GO" id="GO:0036431">
    <property type="term" value="F:dCMP kinase activity"/>
    <property type="evidence" value="ECO:0007669"/>
    <property type="project" value="InterPro"/>
</dbReference>
<feature type="domain" description="Cytidylate kinase" evidence="10">
    <location>
        <begin position="30"/>
        <end position="241"/>
    </location>
</feature>
<dbReference type="PANTHER" id="PTHR21299">
    <property type="entry name" value="CYTIDYLATE KINASE/PANTOATE-BETA-ALANINE LIGASE"/>
    <property type="match status" value="1"/>
</dbReference>
<feature type="binding site" evidence="8">
    <location>
        <begin position="34"/>
        <end position="42"/>
    </location>
    <ligand>
        <name>ATP</name>
        <dbReference type="ChEBI" id="CHEBI:30616"/>
    </ligand>
</feature>
<dbReference type="Proteomes" id="UP000316778">
    <property type="component" value="Unassembled WGS sequence"/>
</dbReference>
<dbReference type="GO" id="GO:0005829">
    <property type="term" value="C:cytosol"/>
    <property type="evidence" value="ECO:0007669"/>
    <property type="project" value="TreeGrafter"/>
</dbReference>
<dbReference type="PANTHER" id="PTHR21299:SF2">
    <property type="entry name" value="CYTIDYLATE KINASE"/>
    <property type="match status" value="1"/>
</dbReference>
<organism evidence="11 12">
    <name type="scientific">Chitinophaga japonensis</name>
    <name type="common">Flexibacter japonensis</name>
    <dbReference type="NCBI Taxonomy" id="104662"/>
    <lineage>
        <taxon>Bacteria</taxon>
        <taxon>Pseudomonadati</taxon>
        <taxon>Bacteroidota</taxon>
        <taxon>Chitinophagia</taxon>
        <taxon>Chitinophagales</taxon>
        <taxon>Chitinophagaceae</taxon>
        <taxon>Chitinophaga</taxon>
    </lineage>
</organism>
<evidence type="ECO:0000256" key="1">
    <source>
        <dbReference type="ARBA" id="ARBA00009427"/>
    </source>
</evidence>
<feature type="transmembrane region" description="Helical" evidence="9">
    <location>
        <begin position="7"/>
        <end position="25"/>
    </location>
</feature>
<dbReference type="GO" id="GO:0005524">
    <property type="term" value="F:ATP binding"/>
    <property type="evidence" value="ECO:0007669"/>
    <property type="project" value="UniProtKB-UniRule"/>
</dbReference>
<dbReference type="SUPFAM" id="SSF52540">
    <property type="entry name" value="P-loop containing nucleoside triphosphate hydrolases"/>
    <property type="match status" value="1"/>
</dbReference>
<comment type="catalytic activity">
    <reaction evidence="6 8">
        <text>dCMP + ATP = dCDP + ADP</text>
        <dbReference type="Rhea" id="RHEA:25094"/>
        <dbReference type="ChEBI" id="CHEBI:30616"/>
        <dbReference type="ChEBI" id="CHEBI:57566"/>
        <dbReference type="ChEBI" id="CHEBI:58593"/>
        <dbReference type="ChEBI" id="CHEBI:456216"/>
        <dbReference type="EC" id="2.7.4.25"/>
    </reaction>
</comment>
<keyword evidence="12" id="KW-1185">Reference proteome</keyword>
<keyword evidence="9" id="KW-0812">Transmembrane</keyword>
<dbReference type="AlphaFoldDB" id="A0A562SI66"/>
<dbReference type="InterPro" id="IPR027417">
    <property type="entry name" value="P-loop_NTPase"/>
</dbReference>
<dbReference type="Pfam" id="PF02224">
    <property type="entry name" value="Cytidylate_kin"/>
    <property type="match status" value="1"/>
</dbReference>
<gene>
    <name evidence="8" type="primary">cmk</name>
    <name evidence="11" type="ORF">LX66_5595</name>
</gene>
<keyword evidence="3 8" id="KW-0547">Nucleotide-binding</keyword>
<protein>
    <recommendedName>
        <fullName evidence="8">Cytidylate kinase</fullName>
        <shortName evidence="8">CK</shortName>
        <ecNumber evidence="8">2.7.4.25</ecNumber>
    </recommendedName>
    <alternativeName>
        <fullName evidence="8">Cytidine monophosphate kinase</fullName>
        <shortName evidence="8">CMP kinase</shortName>
    </alternativeName>
</protein>
<dbReference type="HAMAP" id="MF_00238">
    <property type="entry name" value="Cytidyl_kinase_type1"/>
    <property type="match status" value="1"/>
</dbReference>
<comment type="subcellular location">
    <subcellularLocation>
        <location evidence="8">Cytoplasm</location>
    </subcellularLocation>
</comment>
<dbReference type="CDD" id="cd02020">
    <property type="entry name" value="CMPK"/>
    <property type="match status" value="1"/>
</dbReference>
<dbReference type="GO" id="GO:0015949">
    <property type="term" value="P:nucleobase-containing small molecule interconversion"/>
    <property type="evidence" value="ECO:0007669"/>
    <property type="project" value="TreeGrafter"/>
</dbReference>
<evidence type="ECO:0000313" key="12">
    <source>
        <dbReference type="Proteomes" id="UP000316778"/>
    </source>
</evidence>
<dbReference type="GO" id="GO:0036430">
    <property type="term" value="F:CMP kinase activity"/>
    <property type="evidence" value="ECO:0007669"/>
    <property type="project" value="RHEA"/>
</dbReference>
<dbReference type="Gene3D" id="3.40.50.300">
    <property type="entry name" value="P-loop containing nucleotide triphosphate hydrolases"/>
    <property type="match status" value="1"/>
</dbReference>
<keyword evidence="4 8" id="KW-0418">Kinase</keyword>
<accession>A0A562SI66</accession>
<sequence>MQHRNHLRFNFFFFIFYFCVNNMALKKIIITIDGYSSCGKSTLAKQLARELDYVYIDSGAMYRAITLYFLQNRVDWTDVAAVKAALADIHLEFVPNADKTQSDIYLNGENVELPIRDMLVADKVSEVAAIREVREFAVARQQQMGERKGIVMDGRDIGTTVFPHAELKIFMTADTAVRVERRFKELYARNKNITIQEVKENLELRDFIDSNREISPLRKAEDAIILDNSELSMDDQLRLALQWVDDVLLVQSS</sequence>
<keyword evidence="9" id="KW-0472">Membrane</keyword>
<evidence type="ECO:0000256" key="5">
    <source>
        <dbReference type="ARBA" id="ARBA00022840"/>
    </source>
</evidence>
<dbReference type="NCBIfam" id="TIGR00017">
    <property type="entry name" value="cmk"/>
    <property type="match status" value="1"/>
</dbReference>
<evidence type="ECO:0000256" key="9">
    <source>
        <dbReference type="SAM" id="Phobius"/>
    </source>
</evidence>
<evidence type="ECO:0000256" key="8">
    <source>
        <dbReference type="HAMAP-Rule" id="MF_00238"/>
    </source>
</evidence>
<reference evidence="11 12" key="1">
    <citation type="journal article" date="2013" name="Stand. Genomic Sci.">
        <title>Genomic Encyclopedia of Type Strains, Phase I: The one thousand microbial genomes (KMG-I) project.</title>
        <authorList>
            <person name="Kyrpides N.C."/>
            <person name="Woyke T."/>
            <person name="Eisen J.A."/>
            <person name="Garrity G."/>
            <person name="Lilburn T.G."/>
            <person name="Beck B.J."/>
            <person name="Whitman W.B."/>
            <person name="Hugenholtz P."/>
            <person name="Klenk H.P."/>
        </authorList>
    </citation>
    <scope>NUCLEOTIDE SEQUENCE [LARGE SCALE GENOMIC DNA]</scope>
    <source>
        <strain evidence="11 12">DSM 13484</strain>
    </source>
</reference>
<proteinExistence type="inferred from homology"/>
<keyword evidence="2 8" id="KW-0808">Transferase</keyword>
<evidence type="ECO:0000256" key="7">
    <source>
        <dbReference type="ARBA" id="ARBA00048478"/>
    </source>
</evidence>
<evidence type="ECO:0000313" key="11">
    <source>
        <dbReference type="EMBL" id="TWI80989.1"/>
    </source>
</evidence>
<dbReference type="InterPro" id="IPR011994">
    <property type="entry name" value="Cytidylate_kinase_dom"/>
</dbReference>
<comment type="caution">
    <text evidence="11">The sequence shown here is derived from an EMBL/GenBank/DDBJ whole genome shotgun (WGS) entry which is preliminary data.</text>
</comment>
<dbReference type="EC" id="2.7.4.25" evidence="8"/>
<dbReference type="EMBL" id="VLLG01000008">
    <property type="protein sequence ID" value="TWI80989.1"/>
    <property type="molecule type" value="Genomic_DNA"/>
</dbReference>
<keyword evidence="5 8" id="KW-0067">ATP-binding</keyword>
<keyword evidence="8" id="KW-0963">Cytoplasm</keyword>
<name>A0A562SI66_CHIJA</name>
<evidence type="ECO:0000256" key="4">
    <source>
        <dbReference type="ARBA" id="ARBA00022777"/>
    </source>
</evidence>
<evidence type="ECO:0000256" key="2">
    <source>
        <dbReference type="ARBA" id="ARBA00022679"/>
    </source>
</evidence>
<keyword evidence="9" id="KW-1133">Transmembrane helix</keyword>
<comment type="similarity">
    <text evidence="1 8">Belongs to the cytidylate kinase family. Type 1 subfamily.</text>
</comment>
<evidence type="ECO:0000256" key="6">
    <source>
        <dbReference type="ARBA" id="ARBA00047615"/>
    </source>
</evidence>
<evidence type="ECO:0000256" key="3">
    <source>
        <dbReference type="ARBA" id="ARBA00022741"/>
    </source>
</evidence>
<dbReference type="InterPro" id="IPR003136">
    <property type="entry name" value="Cytidylate_kin"/>
</dbReference>
<dbReference type="GO" id="GO:0006220">
    <property type="term" value="P:pyrimidine nucleotide metabolic process"/>
    <property type="evidence" value="ECO:0007669"/>
    <property type="project" value="UniProtKB-UniRule"/>
</dbReference>
<evidence type="ECO:0000259" key="10">
    <source>
        <dbReference type="Pfam" id="PF02224"/>
    </source>
</evidence>
<comment type="catalytic activity">
    <reaction evidence="7 8">
        <text>CMP + ATP = CDP + ADP</text>
        <dbReference type="Rhea" id="RHEA:11600"/>
        <dbReference type="ChEBI" id="CHEBI:30616"/>
        <dbReference type="ChEBI" id="CHEBI:58069"/>
        <dbReference type="ChEBI" id="CHEBI:60377"/>
        <dbReference type="ChEBI" id="CHEBI:456216"/>
        <dbReference type="EC" id="2.7.4.25"/>
    </reaction>
</comment>